<protein>
    <submittedName>
        <fullName evidence="2">Uncharacterized protein</fullName>
    </submittedName>
</protein>
<dbReference type="AlphaFoldDB" id="A0A0F9G5L3"/>
<proteinExistence type="predicted"/>
<organism evidence="2">
    <name type="scientific">marine sediment metagenome</name>
    <dbReference type="NCBI Taxonomy" id="412755"/>
    <lineage>
        <taxon>unclassified sequences</taxon>
        <taxon>metagenomes</taxon>
        <taxon>ecological metagenomes</taxon>
    </lineage>
</organism>
<reference evidence="2" key="1">
    <citation type="journal article" date="2015" name="Nature">
        <title>Complex archaea that bridge the gap between prokaryotes and eukaryotes.</title>
        <authorList>
            <person name="Spang A."/>
            <person name="Saw J.H."/>
            <person name="Jorgensen S.L."/>
            <person name="Zaremba-Niedzwiedzka K."/>
            <person name="Martijn J."/>
            <person name="Lind A.E."/>
            <person name="van Eijk R."/>
            <person name="Schleper C."/>
            <person name="Guy L."/>
            <person name="Ettema T.J."/>
        </authorList>
    </citation>
    <scope>NUCLEOTIDE SEQUENCE</scope>
</reference>
<dbReference type="EMBL" id="LAZR01019043">
    <property type="protein sequence ID" value="KKL93998.1"/>
    <property type="molecule type" value="Genomic_DNA"/>
</dbReference>
<feature type="region of interest" description="Disordered" evidence="1">
    <location>
        <begin position="66"/>
        <end position="88"/>
    </location>
</feature>
<evidence type="ECO:0000313" key="2">
    <source>
        <dbReference type="EMBL" id="KKL93998.1"/>
    </source>
</evidence>
<evidence type="ECO:0000256" key="1">
    <source>
        <dbReference type="SAM" id="MobiDB-lite"/>
    </source>
</evidence>
<gene>
    <name evidence="2" type="ORF">LCGC14_1869120</name>
</gene>
<name>A0A0F9G5L3_9ZZZZ</name>
<comment type="caution">
    <text evidence="2">The sequence shown here is derived from an EMBL/GenBank/DDBJ whole genome shotgun (WGS) entry which is preliminary data.</text>
</comment>
<accession>A0A0F9G5L3</accession>
<sequence length="88" mass="10247">MNVKEDSPLSEISKNVKSLWAVSLDIEEEEAEKISLEFMKDMMDAFMDANNFKEEDVKKTGIKDFIKKKQEQTKEQEDGKNKESNRKA</sequence>